<organism evidence="3 4">
    <name type="scientific">Alicyclobacillus fastidiosus</name>
    <dbReference type="NCBI Taxonomy" id="392011"/>
    <lineage>
        <taxon>Bacteria</taxon>
        <taxon>Bacillati</taxon>
        <taxon>Bacillota</taxon>
        <taxon>Bacilli</taxon>
        <taxon>Bacillales</taxon>
        <taxon>Alicyclobacillaceae</taxon>
        <taxon>Alicyclobacillus</taxon>
    </lineage>
</organism>
<dbReference type="InterPro" id="IPR037171">
    <property type="entry name" value="NagB/RpiA_transferase-like"/>
</dbReference>
<dbReference type="SUPFAM" id="SSF100950">
    <property type="entry name" value="NagB/RpiA/CoA transferase-like"/>
    <property type="match status" value="1"/>
</dbReference>
<dbReference type="Gene3D" id="3.40.50.1360">
    <property type="match status" value="1"/>
</dbReference>
<evidence type="ECO:0000313" key="4">
    <source>
        <dbReference type="Proteomes" id="UP001164761"/>
    </source>
</evidence>
<dbReference type="PANTHER" id="PTHR11280">
    <property type="entry name" value="GLUCOSAMINE-6-PHOSPHATE ISOMERASE"/>
    <property type="match status" value="1"/>
</dbReference>
<evidence type="ECO:0000313" key="3">
    <source>
        <dbReference type="EMBL" id="WAH40731.1"/>
    </source>
</evidence>
<evidence type="ECO:0000256" key="1">
    <source>
        <dbReference type="ARBA" id="ARBA00023277"/>
    </source>
</evidence>
<proteinExistence type="predicted"/>
<gene>
    <name evidence="3" type="ORF">NZD89_20880</name>
</gene>
<dbReference type="RefSeq" id="WP_268004626.1">
    <property type="nucleotide sequence ID" value="NZ_BSUT01000001.1"/>
</dbReference>
<keyword evidence="4" id="KW-1185">Reference proteome</keyword>
<feature type="domain" description="Glucosamine/galactosamine-6-phosphate isomerase" evidence="2">
    <location>
        <begin position="8"/>
        <end position="230"/>
    </location>
</feature>
<dbReference type="InterPro" id="IPR004547">
    <property type="entry name" value="Glucosamine6P_isomerase"/>
</dbReference>
<dbReference type="CDD" id="cd01399">
    <property type="entry name" value="GlcN6P_deaminase"/>
    <property type="match status" value="1"/>
</dbReference>
<name>A0ABY6ZER8_9BACL</name>
<dbReference type="Pfam" id="PF01182">
    <property type="entry name" value="Glucosamine_iso"/>
    <property type="match status" value="1"/>
</dbReference>
<dbReference type="EMBL" id="CP104067">
    <property type="protein sequence ID" value="WAH40731.1"/>
    <property type="molecule type" value="Genomic_DNA"/>
</dbReference>
<dbReference type="InterPro" id="IPR006148">
    <property type="entry name" value="Glc/Gal-6P_isomerase"/>
</dbReference>
<accession>A0ABY6ZER8</accession>
<dbReference type="PANTHER" id="PTHR11280:SF6">
    <property type="entry name" value="GLUCOSAMINE-6-PHOSPHATE ISOMERASE NAGB"/>
    <property type="match status" value="1"/>
</dbReference>
<sequence>MRVRILPTANDLGRTAAQFSSNVINKAIQQQGEARILLSTGASQFETLEHLIHQNIQWSKVTMFHLDEYVNLPDNHSASFIKYLRERFTNFVPLKEVHFVDGRGDIRCSIQQLTEEIRRAPIDLGLIGIGENTHLAFNDPPANFNTTDAYIVVQLDEACKRQQVREGWFETVNDVPNEAITMTIHQIMQTKVIVSSVPHRVKAEAVRKTLENDVTNMIPSTMLKRHSNATIFLDSKSASSLSESLLRKYTME</sequence>
<dbReference type="Proteomes" id="UP001164761">
    <property type="component" value="Chromosome"/>
</dbReference>
<keyword evidence="1" id="KW-0119">Carbohydrate metabolism</keyword>
<evidence type="ECO:0000259" key="2">
    <source>
        <dbReference type="Pfam" id="PF01182"/>
    </source>
</evidence>
<protein>
    <submittedName>
        <fullName evidence="3">Glucosamine-6-phosphate deaminase</fullName>
    </submittedName>
</protein>
<reference evidence="3" key="1">
    <citation type="submission" date="2022-08" db="EMBL/GenBank/DDBJ databases">
        <title>Alicyclobacillus fastidiosus DSM 17978, complete genome.</title>
        <authorList>
            <person name="Wang Q."/>
            <person name="Cai R."/>
            <person name="Wang Z."/>
        </authorList>
    </citation>
    <scope>NUCLEOTIDE SEQUENCE</scope>
    <source>
        <strain evidence="3">DSM 17978</strain>
    </source>
</reference>